<evidence type="ECO:0000256" key="2">
    <source>
        <dbReference type="ARBA" id="ARBA00022553"/>
    </source>
</evidence>
<dbReference type="InterPro" id="IPR029047">
    <property type="entry name" value="HSP70_peptide-bd_sf"/>
</dbReference>
<keyword evidence="9" id="KW-0175">Coiled coil</keyword>
<protein>
    <recommendedName>
        <fullName evidence="7">Chaperone protein DnaK</fullName>
    </recommendedName>
    <alternativeName>
        <fullName evidence="7">HSP70</fullName>
    </alternativeName>
    <alternativeName>
        <fullName evidence="7">Heat shock 70 kDa protein</fullName>
    </alternativeName>
    <alternativeName>
        <fullName evidence="7">Heat shock protein 70</fullName>
    </alternativeName>
</protein>
<sequence>MGKIIGIDLGTTNSAFAFVQAGKPEVITNKEGNRTTPSVVAIDVDSKSEIAGITAKNQMVTNPEQTFYSVKRFIGLKYDDSSVKKDLELVPFKTRKSSKGGIEIQFGDKWVTPEEVSAKVLAKIKADAEAFLGESVDGAVITVPAYFDDSQRQATKNAGKIAGLDVKRIINEPTAAAIAYGLEKSGDQTIAVYDLGGGTFDVSILEIGDGIYEVKSTSGDTHLGGDDFDQRLIDHFVDEFKKEQGIDLKEDPAALQRLKEAAEKAKIALSSSEQTEVNLPYITADAKGPKHFRMTLKKSDMEKIVSDLVDKTFDSVRQALKDAGVEKSEINEVVMVGGMTRMPMVKNKVKEFFGKEPNISVNPDEVVAVGAALQGAVLAGDKEVDDITLLDVTPLSLGLEVNAGQMHVLIPRNTTIPTEKSEDRFTTGVDNQPAIDVKVLQGERPLAKDNKVLGTFRLDGIAPAARGVPQFEVTFKIDANGILNVKAKDKGTGKEQDITITASTQLEQEEIDKLVKEAEENASKDKEEMEKLKVKNDADSYVFQSEKLLKDHADKISEDQKTTLEDKNKEIKDELAKGDDADIEKLKTLSNELMEKMQEVGAKVYEDAGGATTDSDSESGDKPNAEEGEVVE</sequence>
<proteinExistence type="evidence at transcript level"/>
<evidence type="ECO:0000256" key="9">
    <source>
        <dbReference type="SAM" id="Coils"/>
    </source>
</evidence>
<reference evidence="11" key="1">
    <citation type="submission" date="2020-04" db="EMBL/GenBank/DDBJ databases">
        <authorList>
            <person name="Zhang T."/>
        </authorList>
    </citation>
    <scope>NUCLEOTIDE SEQUENCE</scope>
    <source>
        <strain evidence="11">HKST-UBA09</strain>
    </source>
</reference>
<dbReference type="EMBL" id="JAGQLF010000003">
    <property type="protein sequence ID" value="MCA9386479.1"/>
    <property type="molecule type" value="Genomic_DNA"/>
</dbReference>
<dbReference type="NCBIfam" id="NF001413">
    <property type="entry name" value="PRK00290.1"/>
    <property type="match status" value="1"/>
</dbReference>
<feature type="modified residue" description="Phosphothreonine; by autocatalysis" evidence="7">
    <location>
        <position position="199"/>
    </location>
</feature>
<keyword evidence="6 7" id="KW-0143">Chaperone</keyword>
<dbReference type="CDD" id="cd10234">
    <property type="entry name" value="ASKHA_NBD_HSP70_DnaK-like"/>
    <property type="match status" value="1"/>
</dbReference>
<dbReference type="FunFam" id="2.60.34.10:FF:000023">
    <property type="entry name" value="70 kDa heat shock cognate protein"/>
    <property type="match status" value="1"/>
</dbReference>
<dbReference type="Proteomes" id="UP000714915">
    <property type="component" value="Unassembled WGS sequence"/>
</dbReference>
<keyword evidence="4 7" id="KW-0067">ATP-binding</keyword>
<comment type="caution">
    <text evidence="11">The sequence shown here is derived from an EMBL/GenBank/DDBJ whole genome shotgun (WGS) entry which is preliminary data.</text>
</comment>
<name>A0A955L9C8_9BACT</name>
<dbReference type="InterPro" id="IPR018181">
    <property type="entry name" value="Heat_shock_70_CS"/>
</dbReference>
<evidence type="ECO:0000313" key="11">
    <source>
        <dbReference type="EMBL" id="MCA9386479.1"/>
    </source>
</evidence>
<dbReference type="PANTHER" id="PTHR19375">
    <property type="entry name" value="HEAT SHOCK PROTEIN 70KDA"/>
    <property type="match status" value="1"/>
</dbReference>
<dbReference type="SUPFAM" id="SSF53067">
    <property type="entry name" value="Actin-like ATPase domain"/>
    <property type="match status" value="2"/>
</dbReference>
<dbReference type="AlphaFoldDB" id="A0A955L9C8"/>
<dbReference type="PROSITE" id="PS00297">
    <property type="entry name" value="HSP70_1"/>
    <property type="match status" value="1"/>
</dbReference>
<dbReference type="FunFam" id="3.30.420.40:FF:000004">
    <property type="entry name" value="Molecular chaperone DnaK"/>
    <property type="match status" value="1"/>
</dbReference>
<dbReference type="SUPFAM" id="SSF100934">
    <property type="entry name" value="Heat shock protein 70kD (HSP70), C-terminal subdomain"/>
    <property type="match status" value="1"/>
</dbReference>
<evidence type="ECO:0000313" key="12">
    <source>
        <dbReference type="Proteomes" id="UP000714915"/>
    </source>
</evidence>
<dbReference type="Pfam" id="PF00012">
    <property type="entry name" value="HSP70"/>
    <property type="match status" value="1"/>
</dbReference>
<dbReference type="InterPro" id="IPR029048">
    <property type="entry name" value="HSP70_C_sf"/>
</dbReference>
<dbReference type="GO" id="GO:0051082">
    <property type="term" value="F:unfolded protein binding"/>
    <property type="evidence" value="ECO:0007669"/>
    <property type="project" value="InterPro"/>
</dbReference>
<dbReference type="NCBIfam" id="TIGR02350">
    <property type="entry name" value="prok_dnaK"/>
    <property type="match status" value="1"/>
</dbReference>
<evidence type="ECO:0000256" key="3">
    <source>
        <dbReference type="ARBA" id="ARBA00022741"/>
    </source>
</evidence>
<dbReference type="Gene3D" id="3.30.420.40">
    <property type="match status" value="2"/>
</dbReference>
<dbReference type="FunFam" id="3.90.640.10:FF:000003">
    <property type="entry name" value="Molecular chaperone DnaK"/>
    <property type="match status" value="1"/>
</dbReference>
<dbReference type="PROSITE" id="PS00329">
    <property type="entry name" value="HSP70_2"/>
    <property type="match status" value="1"/>
</dbReference>
<comment type="induction">
    <text evidence="7">By stress conditions e.g. heat shock.</text>
</comment>
<comment type="function">
    <text evidence="7">Acts as a chaperone.</text>
</comment>
<keyword evidence="3 7" id="KW-0547">Nucleotide-binding</keyword>
<dbReference type="GO" id="GO:0140662">
    <property type="term" value="F:ATP-dependent protein folding chaperone"/>
    <property type="evidence" value="ECO:0007669"/>
    <property type="project" value="InterPro"/>
</dbReference>
<evidence type="ECO:0000256" key="7">
    <source>
        <dbReference type="HAMAP-Rule" id="MF_00332"/>
    </source>
</evidence>
<keyword evidence="2 7" id="KW-0597">Phosphoprotein</keyword>
<dbReference type="Gene3D" id="3.90.640.10">
    <property type="entry name" value="Actin, Chain A, domain 4"/>
    <property type="match status" value="1"/>
</dbReference>
<evidence type="ECO:0000256" key="6">
    <source>
        <dbReference type="ARBA" id="ARBA00023186"/>
    </source>
</evidence>
<feature type="coiled-coil region" evidence="9">
    <location>
        <begin position="508"/>
        <end position="535"/>
    </location>
</feature>
<dbReference type="InterPro" id="IPR012725">
    <property type="entry name" value="Chaperone_DnaK"/>
</dbReference>
<dbReference type="InterPro" id="IPR013126">
    <property type="entry name" value="Hsp_70_fam"/>
</dbReference>
<dbReference type="Gene3D" id="2.60.34.10">
    <property type="entry name" value="Substrate Binding Domain Of DNAk, Chain A, domain 1"/>
    <property type="match status" value="1"/>
</dbReference>
<comment type="similarity">
    <text evidence="1 7 8">Belongs to the heat shock protein 70 family.</text>
</comment>
<reference evidence="11" key="2">
    <citation type="journal article" date="2021" name="Microbiome">
        <title>Successional dynamics and alternative stable states in a saline activated sludge microbial community over 9 years.</title>
        <authorList>
            <person name="Wang Y."/>
            <person name="Ye J."/>
            <person name="Ju F."/>
            <person name="Liu L."/>
            <person name="Boyd J.A."/>
            <person name="Deng Y."/>
            <person name="Parks D.H."/>
            <person name="Jiang X."/>
            <person name="Yin X."/>
            <person name="Woodcroft B.J."/>
            <person name="Tyson G.W."/>
            <person name="Hugenholtz P."/>
            <person name="Polz M.F."/>
            <person name="Zhang T."/>
        </authorList>
    </citation>
    <scope>NUCLEOTIDE SEQUENCE</scope>
    <source>
        <strain evidence="11">HKST-UBA09</strain>
    </source>
</reference>
<feature type="region of interest" description="Disordered" evidence="10">
    <location>
        <begin position="600"/>
        <end position="632"/>
    </location>
</feature>
<gene>
    <name evidence="7 11" type="primary">dnaK</name>
    <name evidence="11" type="ORF">KC669_00425</name>
</gene>
<dbReference type="InterPro" id="IPR043129">
    <property type="entry name" value="ATPase_NBD"/>
</dbReference>
<dbReference type="HAMAP" id="MF_00332">
    <property type="entry name" value="DnaK"/>
    <property type="match status" value="1"/>
</dbReference>
<keyword evidence="5 7" id="KW-0346">Stress response</keyword>
<evidence type="ECO:0000256" key="4">
    <source>
        <dbReference type="ARBA" id="ARBA00022840"/>
    </source>
</evidence>
<dbReference type="Gene3D" id="1.20.1270.10">
    <property type="match status" value="1"/>
</dbReference>
<evidence type="ECO:0000256" key="8">
    <source>
        <dbReference type="RuleBase" id="RU003322"/>
    </source>
</evidence>
<evidence type="ECO:0000256" key="5">
    <source>
        <dbReference type="ARBA" id="ARBA00023016"/>
    </source>
</evidence>
<organism evidence="11 12">
    <name type="scientific">Candidatus Dojkabacteria bacterium</name>
    <dbReference type="NCBI Taxonomy" id="2099670"/>
    <lineage>
        <taxon>Bacteria</taxon>
        <taxon>Candidatus Dojkabacteria</taxon>
    </lineage>
</organism>
<dbReference type="GO" id="GO:0005524">
    <property type="term" value="F:ATP binding"/>
    <property type="evidence" value="ECO:0007669"/>
    <property type="project" value="UniProtKB-UniRule"/>
</dbReference>
<dbReference type="FunFam" id="3.30.420.40:FF:000020">
    <property type="entry name" value="Chaperone protein HscA homolog"/>
    <property type="match status" value="1"/>
</dbReference>
<dbReference type="SUPFAM" id="SSF100920">
    <property type="entry name" value="Heat shock protein 70kD (HSP70), peptide-binding domain"/>
    <property type="match status" value="1"/>
</dbReference>
<evidence type="ECO:0000256" key="1">
    <source>
        <dbReference type="ARBA" id="ARBA00007381"/>
    </source>
</evidence>
<accession>A0A955L9C8</accession>
<dbReference type="PRINTS" id="PR00301">
    <property type="entry name" value="HEATSHOCK70"/>
</dbReference>
<evidence type="ECO:0000256" key="10">
    <source>
        <dbReference type="SAM" id="MobiDB-lite"/>
    </source>
</evidence>